<dbReference type="InterPro" id="IPR016024">
    <property type="entry name" value="ARM-type_fold"/>
</dbReference>
<dbReference type="GO" id="GO:0005730">
    <property type="term" value="C:nucleolus"/>
    <property type="evidence" value="ECO:0007669"/>
    <property type="project" value="TreeGrafter"/>
</dbReference>
<dbReference type="PANTHER" id="PTHR13500">
    <property type="entry name" value="NUCLEOLAR PRERIBOSOMAL-ASSOCIATED PROTEIN 1"/>
    <property type="match status" value="1"/>
</dbReference>
<comment type="caution">
    <text evidence="3">The sequence shown here is derived from an EMBL/GenBank/DDBJ whole genome shotgun (WGS) entry which is preliminary data.</text>
</comment>
<dbReference type="InterPro" id="IPR032436">
    <property type="entry name" value="URB1_C"/>
</dbReference>
<dbReference type="Proteomes" id="UP001141552">
    <property type="component" value="Unassembled WGS sequence"/>
</dbReference>
<sequence length="2381" mass="267774">MGMEDDDSDVEAGQVPKPAFTTTHEAKLGELLHRISSNEIKLCKDAAKEFIKLLKGSDGAELLALYVRASPNLSELLGDWKSRQGRPAFRYILSLVSSILGHEEGKYKANDKERVGVSRIIDKFARSFIEEKLDIVYKELSSKEGKRQNVALSLMASIVRRGSGLASDVAKSFNFKLKEFSKLAGFKQRQKFEKDRKHSTRKAFVRFAMSFLEVGKPGLLRWVLQQREMFSGILRGLENDDDETVVYVLSTLRDRVLAEESLVPPALRSVLFGSVTLEQLVGISGRESGGAVAELAYRVLVMVCTDPANGLMPDLQRQSNPLRGNPKRLLGLMKKLNATEIGYHRDLLLSIVRGRLSLGSAYLEEFPYNLEDFASPTWFDTVCLAASVISSVGANVPRGLQSNSELSFDSMDVQNIMKCISPRTFSRSVINKGLLHSEFLVKNGTLRLLLEALKLLDSFLRSINLSSSGETNMHGWDSIKQEIQNEIRTLLPDLQVFLTLLSSLNAHTRNDRTCLKRTADSECISEYGRKATKRLKTDMVNEDMDIVIAGISPAPEVASLGDSENVVDEQLKDELDGGKDFLNVFSELWGSDLCLLPVNTLKDAEILFHSKLLDALKIYLLADGGECHLHHPRLGYGELAGPMMPTALDGSFEFFMNLLSNPLELPTTLQSSVMSLLVELINWSPRQGVATRTPPLMYKHLQTFLNLLLFSPIGDIKLQAYHLARAAMSSTGAFDRNMHEIVAWLLFLPGYNLDKSAEVKEIEVLQSFSPIVISFLCDAVSTVGNNLFRYWEVLRDRTCHLKEFKDVSPEFSPLIICVLQKCLRLLSSDSGTFSLPEKSMISAYVCSTLKYLLQNQVDAVLLSGLLRLVLSEGLTNSAVADSTDFICEWVPMKNLLTFAESVWDKKTCCVLSFENTMLDDGSFMRTLDEVRRIVESGDSNDMPGIVKAFSSSIMCSPADGLLKNFPLVMTISQHLRLPESFLSWIVYLEPDFLAGVLKLWPTIFFSGLEMAISMIDPQGKDVAEDIICNIDSGGGESAAAAAFSLFLRQASFSVLFPGIISMDIHHLPELSKIKNLLLAKLCEVGNDCAISSLRLLLFWFYQIRSAYMNNPFSRLEQHAEVCYDLVKHVVARLLVLKSHSECPADASITLLAVEIQEVATTIFCHPAVVASVTRPLSCTGDFTDRNYGDSLEAFVCFSGQTVHKIDGLALSMLATTFEYLLAPSGGPHLKIEVGDNARKRLLKNSSNLIQRLCLEFRHKFDQYIRNGNLLPLLSSFYALHSLSGFISPVKLLELSHWIFGRVDMNNVLDQRSRPVPALAIGFCVASDAFKNLSSYLLKLFEKREPYYYLWEIEGNNWDVNLMEVVYLTLCKFAVDFKLDFAFTCLLEAVNVVYRQKDMQNNILHPFSLVLSRVVVSTPVEILSHCFWRTSVTKAKLLTLLVDLSPVHLSSFGHLFLGILDKEGKMMKETCTSALSDSDFILLLPAALSFMNAVLTKFGKQHHRQFANITSFYSKILLNGFCRWKSFVTEYFNENYDKFPLSSVEELINLVGGSILGKGIHMLRHHFVLHGDMEMEERLKVFNSVLSGSDNNGLLDCDDGDLEPESCNQLLNLISMIVAKISLCRMLLFPEDHHNSHISKEGEGSLNQSALDIESDEDSQSRMHFLKCLVYSWQRIVKKFPLLSDGSGEKNQDHLQVYRYLELFILRTIFELTTNMRDILIQLQSIPFLKTLVRASLLCRFGDPTTLRILRNVLTLLLEGKFSCTSYLQLLLAHSQFASSVHCGARSSRSQIGAFVKPMSSILRSLSFSRSNSNNNLQTEHWYLKQLEIVKLLRILLRKLHQSGCDLGKDICLNLKELHLLLLSSYGATLSENDLQIYSLMREIESIDKTITEEVVEMDYLWGTAALKIREERTLDQETANITLDPEAIREHQRSQFRENLPVDPRICAATVLHFPYDRNESNEPLPLGRLQLDNPKDVSEACSPSVGNVLQYDPVFILRFSIHALTVCYIEPMEFAGLGLLAVAFVSMSSPDLGVRKLGYECLGRYKNALEKCQKKKDVMRLRLLLTYLQNGIEEPWQRIPSVIALFAADSSFILLDPSHDYYATLCKHLMRSSKVNMKRVPLFHSLFQSESSNIRTERLWMIRLVCAGLNLDDDSQMYISNSIVETLLSFFSSPLSDDEVKELILQIVKKSVKLHRMARHLVEYCGLFPWLSSVLSVYKRALRQPEGSFSSKHLLIVTEVVADVISSINMVEWFQSYALEQLTELTTHLYKLLIGGLKSITENVALANSVLNIMISTMKMSQKRKIYQPHLTLSFEGLFHIYQASTACATGRSSSNSELGLKAILMSIPPTDVFHMVSLSLSLTLTHTHTHSQIHVCAMF</sequence>
<proteinExistence type="predicted"/>
<evidence type="ECO:0000259" key="1">
    <source>
        <dbReference type="Pfam" id="PF11707"/>
    </source>
</evidence>
<dbReference type="EMBL" id="JAKUCV010003839">
    <property type="protein sequence ID" value="KAJ4837428.1"/>
    <property type="molecule type" value="Genomic_DNA"/>
</dbReference>
<keyword evidence="4" id="KW-1185">Reference proteome</keyword>
<gene>
    <name evidence="3" type="ORF">Tsubulata_012761</name>
</gene>
<reference evidence="3" key="1">
    <citation type="submission" date="2022-02" db="EMBL/GenBank/DDBJ databases">
        <authorList>
            <person name="Henning P.M."/>
            <person name="McCubbin A.G."/>
            <person name="Shore J.S."/>
        </authorList>
    </citation>
    <scope>NUCLEOTIDE SEQUENCE</scope>
    <source>
        <strain evidence="3">F60SS</strain>
        <tissue evidence="3">Leaves</tissue>
    </source>
</reference>
<evidence type="ECO:0000313" key="4">
    <source>
        <dbReference type="Proteomes" id="UP001141552"/>
    </source>
</evidence>
<evidence type="ECO:0000259" key="2">
    <source>
        <dbReference type="Pfam" id="PF16201"/>
    </source>
</evidence>
<reference evidence="3" key="2">
    <citation type="journal article" date="2023" name="Plants (Basel)">
        <title>Annotation of the Turnera subulata (Passifloraceae) Draft Genome Reveals the S-Locus Evolved after the Divergence of Turneroideae from Passifloroideae in a Stepwise Manner.</title>
        <authorList>
            <person name="Henning P.M."/>
            <person name="Roalson E.H."/>
            <person name="Mir W."/>
            <person name="McCubbin A.G."/>
            <person name="Shore J.S."/>
        </authorList>
    </citation>
    <scope>NUCLEOTIDE SEQUENCE</scope>
    <source>
        <strain evidence="3">F60SS</strain>
    </source>
</reference>
<feature type="domain" description="URB1 C-terminal" evidence="2">
    <location>
        <begin position="2021"/>
        <end position="2211"/>
    </location>
</feature>
<dbReference type="SUPFAM" id="SSF48371">
    <property type="entry name" value="ARM repeat"/>
    <property type="match status" value="1"/>
</dbReference>
<dbReference type="Pfam" id="PF16201">
    <property type="entry name" value="NopRA1"/>
    <property type="match status" value="1"/>
</dbReference>
<dbReference type="PANTHER" id="PTHR13500:SF0">
    <property type="entry name" value="NUCLEOLAR PRE-RIBOSOMAL-ASSOCIATED PROTEIN 1"/>
    <property type="match status" value="1"/>
</dbReference>
<name>A0A9Q0FTV1_9ROSI</name>
<dbReference type="Pfam" id="PF11707">
    <property type="entry name" value="Npa1"/>
    <property type="match status" value="1"/>
</dbReference>
<organism evidence="3 4">
    <name type="scientific">Turnera subulata</name>
    <dbReference type="NCBI Taxonomy" id="218843"/>
    <lineage>
        <taxon>Eukaryota</taxon>
        <taxon>Viridiplantae</taxon>
        <taxon>Streptophyta</taxon>
        <taxon>Embryophyta</taxon>
        <taxon>Tracheophyta</taxon>
        <taxon>Spermatophyta</taxon>
        <taxon>Magnoliopsida</taxon>
        <taxon>eudicotyledons</taxon>
        <taxon>Gunneridae</taxon>
        <taxon>Pentapetalae</taxon>
        <taxon>rosids</taxon>
        <taxon>fabids</taxon>
        <taxon>Malpighiales</taxon>
        <taxon>Passifloraceae</taxon>
        <taxon>Turnera</taxon>
    </lineage>
</organism>
<dbReference type="InterPro" id="IPR039844">
    <property type="entry name" value="URB1"/>
</dbReference>
<dbReference type="GO" id="GO:0000463">
    <property type="term" value="P:maturation of LSU-rRNA from tricistronic rRNA transcript (SSU-rRNA, 5.8S rRNA, LSU-rRNA)"/>
    <property type="evidence" value="ECO:0007669"/>
    <property type="project" value="TreeGrafter"/>
</dbReference>
<dbReference type="OrthoDB" id="72892at2759"/>
<dbReference type="InterPro" id="IPR021714">
    <property type="entry name" value="URB1_N"/>
</dbReference>
<evidence type="ECO:0000313" key="3">
    <source>
        <dbReference type="EMBL" id="KAJ4837428.1"/>
    </source>
</evidence>
<protein>
    <recommendedName>
        <fullName evidence="5">Nucleolar pre-ribosomal-associated protein 1 N-terminal domain-containing protein</fullName>
    </recommendedName>
</protein>
<dbReference type="GO" id="GO:0000466">
    <property type="term" value="P:maturation of 5.8S rRNA from tricistronic rRNA transcript (SSU-rRNA, 5.8S rRNA, LSU-rRNA)"/>
    <property type="evidence" value="ECO:0007669"/>
    <property type="project" value="TreeGrafter"/>
</dbReference>
<evidence type="ECO:0008006" key="5">
    <source>
        <dbReference type="Google" id="ProtNLM"/>
    </source>
</evidence>
<accession>A0A9Q0FTV1</accession>
<feature type="domain" description="URB1 N-terminal" evidence="1">
    <location>
        <begin position="106"/>
        <end position="380"/>
    </location>
</feature>